<evidence type="ECO:0000256" key="9">
    <source>
        <dbReference type="SAM" id="Phobius"/>
    </source>
</evidence>
<dbReference type="PANTHER" id="PTHR23503:SF8">
    <property type="entry name" value="FACILITATED GLUCOSE TRANSPORTER PROTEIN 1"/>
    <property type="match status" value="1"/>
</dbReference>
<feature type="transmembrane region" description="Helical" evidence="9">
    <location>
        <begin position="376"/>
        <end position="395"/>
    </location>
</feature>
<evidence type="ECO:0000256" key="6">
    <source>
        <dbReference type="ARBA" id="ARBA00023136"/>
    </source>
</evidence>
<dbReference type="Pfam" id="PF00083">
    <property type="entry name" value="Sugar_tr"/>
    <property type="match status" value="1"/>
</dbReference>
<feature type="domain" description="Major facilitator superfamily (MFS) profile" evidence="10">
    <location>
        <begin position="19"/>
        <end position="464"/>
    </location>
</feature>
<evidence type="ECO:0000256" key="8">
    <source>
        <dbReference type="RuleBase" id="RU003346"/>
    </source>
</evidence>
<evidence type="ECO:0000313" key="12">
    <source>
        <dbReference type="Proteomes" id="UP000305067"/>
    </source>
</evidence>
<comment type="catalytic activity">
    <reaction evidence="7">
        <text>myo-inositol(out) + H(+)(out) = myo-inositol(in) + H(+)(in)</text>
        <dbReference type="Rhea" id="RHEA:60364"/>
        <dbReference type="ChEBI" id="CHEBI:15378"/>
        <dbReference type="ChEBI" id="CHEBI:17268"/>
    </reaction>
</comment>
<feature type="transmembrane region" description="Helical" evidence="9">
    <location>
        <begin position="314"/>
        <end position="337"/>
    </location>
</feature>
<dbReference type="OrthoDB" id="4540492at2759"/>
<sequence>MSPSAASHGTSFTKRGWLVCVWLLTTSLQYGYHISVLNQIQAVLTCKDTTTTPNDPPASGLGLPTCIPMSDFTFSAITASFTIGGLMGSLIANLVMERYGRKGASRVSAGVMTVGAALMGTSGSITQIGLGRWLTGIASGIGLCVAPLYLAEIAPKKISGSVGVLNQLSVVFGLTLTQSLGLAFATPTTWRLVLFFSSALSIAQLLTSFIALESPAYLEEKRLDAERREVVAKLWGEPKRDAAEDDVEAPLVASQDGQDRERQAVVSVWTALTSPQLRLPLLIVSLAMSAQQLSGINAVMYYSNEILAKSLPDMGPYLSLGITIVNALMTFPPIILIEKLGRRPLLLISVSGAIISLLGVGYGLDGALRGLQTVGMLGFVMSFAIGLGPVPFVMISEVSPYHAVSALSSVALSLNWTVNFFVGLTFLSLRNWLSGGDPLKEGRVFYLFAAVLGVSTVVMLRLYK</sequence>
<evidence type="ECO:0000256" key="4">
    <source>
        <dbReference type="ARBA" id="ARBA00022692"/>
    </source>
</evidence>
<accession>A0A5C3Q5Q7</accession>
<dbReference type="AlphaFoldDB" id="A0A5C3Q5Q7"/>
<evidence type="ECO:0000259" key="10">
    <source>
        <dbReference type="PROSITE" id="PS50850"/>
    </source>
</evidence>
<keyword evidence="12" id="KW-1185">Reference proteome</keyword>
<dbReference type="InterPro" id="IPR003663">
    <property type="entry name" value="Sugar/inositol_transpt"/>
</dbReference>
<keyword evidence="6 9" id="KW-0472">Membrane</keyword>
<feature type="transmembrane region" description="Helical" evidence="9">
    <location>
        <begin position="163"/>
        <end position="186"/>
    </location>
</feature>
<feature type="transmembrane region" description="Helical" evidence="9">
    <location>
        <begin position="279"/>
        <end position="302"/>
    </location>
</feature>
<evidence type="ECO:0000256" key="7">
    <source>
        <dbReference type="ARBA" id="ARBA00049119"/>
    </source>
</evidence>
<keyword evidence="4 9" id="KW-0812">Transmembrane</keyword>
<feature type="transmembrane region" description="Helical" evidence="9">
    <location>
        <begin position="344"/>
        <end position="364"/>
    </location>
</feature>
<proteinExistence type="inferred from homology"/>
<name>A0A5C3Q5Q7_9AGAR</name>
<gene>
    <name evidence="11" type="ORF">BDV98DRAFT_537635</name>
</gene>
<dbReference type="Gene3D" id="1.20.1250.20">
    <property type="entry name" value="MFS general substrate transporter like domains"/>
    <property type="match status" value="1"/>
</dbReference>
<feature type="transmembrane region" description="Helical" evidence="9">
    <location>
        <begin position="131"/>
        <end position="151"/>
    </location>
</feature>
<keyword evidence="3 8" id="KW-0813">Transport</keyword>
<protein>
    <submittedName>
        <fullName evidence="11">General substrate transporter</fullName>
    </submittedName>
</protein>
<dbReference type="Proteomes" id="UP000305067">
    <property type="component" value="Unassembled WGS sequence"/>
</dbReference>
<evidence type="ECO:0000256" key="2">
    <source>
        <dbReference type="ARBA" id="ARBA00010992"/>
    </source>
</evidence>
<comment type="subcellular location">
    <subcellularLocation>
        <location evidence="1">Membrane</location>
        <topology evidence="1">Multi-pass membrane protein</topology>
    </subcellularLocation>
</comment>
<feature type="transmembrane region" description="Helical" evidence="9">
    <location>
        <begin position="107"/>
        <end position="125"/>
    </location>
</feature>
<feature type="transmembrane region" description="Helical" evidence="9">
    <location>
        <begin position="72"/>
        <end position="95"/>
    </location>
</feature>
<dbReference type="STRING" id="1884261.A0A5C3Q5Q7"/>
<feature type="transmembrane region" description="Helical" evidence="9">
    <location>
        <begin position="407"/>
        <end position="429"/>
    </location>
</feature>
<dbReference type="PRINTS" id="PR00171">
    <property type="entry name" value="SUGRTRNSPORT"/>
</dbReference>
<feature type="transmembrane region" description="Helical" evidence="9">
    <location>
        <begin position="192"/>
        <end position="212"/>
    </location>
</feature>
<dbReference type="InterPro" id="IPR020846">
    <property type="entry name" value="MFS_dom"/>
</dbReference>
<dbReference type="InterPro" id="IPR005828">
    <property type="entry name" value="MFS_sugar_transport-like"/>
</dbReference>
<dbReference type="InterPro" id="IPR045263">
    <property type="entry name" value="GLUT"/>
</dbReference>
<dbReference type="PROSITE" id="PS50850">
    <property type="entry name" value="MFS"/>
    <property type="match status" value="1"/>
</dbReference>
<evidence type="ECO:0000256" key="5">
    <source>
        <dbReference type="ARBA" id="ARBA00022989"/>
    </source>
</evidence>
<evidence type="ECO:0000313" key="11">
    <source>
        <dbReference type="EMBL" id="TFK95548.1"/>
    </source>
</evidence>
<dbReference type="EMBL" id="ML178881">
    <property type="protein sequence ID" value="TFK95548.1"/>
    <property type="molecule type" value="Genomic_DNA"/>
</dbReference>
<dbReference type="GO" id="GO:0015149">
    <property type="term" value="F:hexose transmembrane transporter activity"/>
    <property type="evidence" value="ECO:0007669"/>
    <property type="project" value="TreeGrafter"/>
</dbReference>
<evidence type="ECO:0000256" key="1">
    <source>
        <dbReference type="ARBA" id="ARBA00004141"/>
    </source>
</evidence>
<organism evidence="11 12">
    <name type="scientific">Pterulicium gracile</name>
    <dbReference type="NCBI Taxonomy" id="1884261"/>
    <lineage>
        <taxon>Eukaryota</taxon>
        <taxon>Fungi</taxon>
        <taxon>Dikarya</taxon>
        <taxon>Basidiomycota</taxon>
        <taxon>Agaricomycotina</taxon>
        <taxon>Agaricomycetes</taxon>
        <taxon>Agaricomycetidae</taxon>
        <taxon>Agaricales</taxon>
        <taxon>Pleurotineae</taxon>
        <taxon>Pterulaceae</taxon>
        <taxon>Pterulicium</taxon>
    </lineage>
</organism>
<keyword evidence="5 9" id="KW-1133">Transmembrane helix</keyword>
<dbReference type="GO" id="GO:0016020">
    <property type="term" value="C:membrane"/>
    <property type="evidence" value="ECO:0007669"/>
    <property type="project" value="UniProtKB-SubCell"/>
</dbReference>
<evidence type="ECO:0000256" key="3">
    <source>
        <dbReference type="ARBA" id="ARBA00022448"/>
    </source>
</evidence>
<comment type="similarity">
    <text evidence="2 8">Belongs to the major facilitator superfamily. Sugar transporter (TC 2.A.1.1) family.</text>
</comment>
<dbReference type="SUPFAM" id="SSF103473">
    <property type="entry name" value="MFS general substrate transporter"/>
    <property type="match status" value="1"/>
</dbReference>
<reference evidence="11 12" key="1">
    <citation type="journal article" date="2019" name="Nat. Ecol. Evol.">
        <title>Megaphylogeny resolves global patterns of mushroom evolution.</title>
        <authorList>
            <person name="Varga T."/>
            <person name="Krizsan K."/>
            <person name="Foldi C."/>
            <person name="Dima B."/>
            <person name="Sanchez-Garcia M."/>
            <person name="Sanchez-Ramirez S."/>
            <person name="Szollosi G.J."/>
            <person name="Szarkandi J.G."/>
            <person name="Papp V."/>
            <person name="Albert L."/>
            <person name="Andreopoulos W."/>
            <person name="Angelini C."/>
            <person name="Antonin V."/>
            <person name="Barry K.W."/>
            <person name="Bougher N.L."/>
            <person name="Buchanan P."/>
            <person name="Buyck B."/>
            <person name="Bense V."/>
            <person name="Catcheside P."/>
            <person name="Chovatia M."/>
            <person name="Cooper J."/>
            <person name="Damon W."/>
            <person name="Desjardin D."/>
            <person name="Finy P."/>
            <person name="Geml J."/>
            <person name="Haridas S."/>
            <person name="Hughes K."/>
            <person name="Justo A."/>
            <person name="Karasinski D."/>
            <person name="Kautmanova I."/>
            <person name="Kiss B."/>
            <person name="Kocsube S."/>
            <person name="Kotiranta H."/>
            <person name="LaButti K.M."/>
            <person name="Lechner B.E."/>
            <person name="Liimatainen K."/>
            <person name="Lipzen A."/>
            <person name="Lukacs Z."/>
            <person name="Mihaltcheva S."/>
            <person name="Morgado L.N."/>
            <person name="Niskanen T."/>
            <person name="Noordeloos M.E."/>
            <person name="Ohm R.A."/>
            <person name="Ortiz-Santana B."/>
            <person name="Ovrebo C."/>
            <person name="Racz N."/>
            <person name="Riley R."/>
            <person name="Savchenko A."/>
            <person name="Shiryaev A."/>
            <person name="Soop K."/>
            <person name="Spirin V."/>
            <person name="Szebenyi C."/>
            <person name="Tomsovsky M."/>
            <person name="Tulloss R.E."/>
            <person name="Uehling J."/>
            <person name="Grigoriev I.V."/>
            <person name="Vagvolgyi C."/>
            <person name="Papp T."/>
            <person name="Martin F.M."/>
            <person name="Miettinen O."/>
            <person name="Hibbett D.S."/>
            <person name="Nagy L.G."/>
        </authorList>
    </citation>
    <scope>NUCLEOTIDE SEQUENCE [LARGE SCALE GENOMIC DNA]</scope>
    <source>
        <strain evidence="11 12">CBS 309.79</strain>
    </source>
</reference>
<dbReference type="InterPro" id="IPR036259">
    <property type="entry name" value="MFS_trans_sf"/>
</dbReference>
<dbReference type="NCBIfam" id="TIGR00879">
    <property type="entry name" value="SP"/>
    <property type="match status" value="1"/>
</dbReference>
<dbReference type="PANTHER" id="PTHR23503">
    <property type="entry name" value="SOLUTE CARRIER FAMILY 2"/>
    <property type="match status" value="1"/>
</dbReference>
<feature type="transmembrane region" description="Helical" evidence="9">
    <location>
        <begin position="444"/>
        <end position="463"/>
    </location>
</feature>